<evidence type="ECO:0000259" key="1">
    <source>
        <dbReference type="Pfam" id="PF08984"/>
    </source>
</evidence>
<protein>
    <submittedName>
        <fullName evidence="2">DUF1858 domain-containing protein</fullName>
    </submittedName>
</protein>
<comment type="caution">
    <text evidence="2">The sequence shown here is derived from an EMBL/GenBank/DDBJ whole genome shotgun (WGS) entry which is preliminary data.</text>
</comment>
<sequence length="82" mass="9202">MKVIDVNKTVYELTQEYPELIDILSDLGFLGVKNPLVRNTIGRTTTLIAGCKKLHKDIHSVCADLKEKGFDVIGLERKDDSK</sequence>
<proteinExistence type="predicted"/>
<feature type="domain" description="DUF1858" evidence="1">
    <location>
        <begin position="4"/>
        <end position="52"/>
    </location>
</feature>
<dbReference type="InterPro" id="IPR015077">
    <property type="entry name" value="DUF1858"/>
</dbReference>
<accession>A0A7V0Z4A9</accession>
<reference evidence="2" key="1">
    <citation type="journal article" date="2020" name="mSystems">
        <title>Genome- and Community-Level Interaction Insights into Carbon Utilization and Element Cycling Functions of Hydrothermarchaeota in Hydrothermal Sediment.</title>
        <authorList>
            <person name="Zhou Z."/>
            <person name="Liu Y."/>
            <person name="Xu W."/>
            <person name="Pan J."/>
            <person name="Luo Z.H."/>
            <person name="Li M."/>
        </authorList>
    </citation>
    <scope>NUCLEOTIDE SEQUENCE [LARGE SCALE GENOMIC DNA]</scope>
    <source>
        <strain evidence="2">SpSt-258</strain>
    </source>
</reference>
<dbReference type="EMBL" id="DSKY01000004">
    <property type="protein sequence ID" value="HDY58269.1"/>
    <property type="molecule type" value="Genomic_DNA"/>
</dbReference>
<name>A0A7V0Z4A9_UNCW3</name>
<dbReference type="SUPFAM" id="SSF140683">
    <property type="entry name" value="SP0561-like"/>
    <property type="match status" value="1"/>
</dbReference>
<evidence type="ECO:0000313" key="2">
    <source>
        <dbReference type="EMBL" id="HDY58269.1"/>
    </source>
</evidence>
<organism evidence="2">
    <name type="scientific">candidate division WOR-3 bacterium</name>
    <dbReference type="NCBI Taxonomy" id="2052148"/>
    <lineage>
        <taxon>Bacteria</taxon>
        <taxon>Bacteria division WOR-3</taxon>
    </lineage>
</organism>
<dbReference type="Gene3D" id="1.10.3910.10">
    <property type="entry name" value="SP0561-like"/>
    <property type="match status" value="1"/>
</dbReference>
<dbReference type="InterPro" id="IPR038062">
    <property type="entry name" value="ScdA-like_N_sf"/>
</dbReference>
<dbReference type="AlphaFoldDB" id="A0A7V0Z4A9"/>
<dbReference type="Pfam" id="PF08984">
    <property type="entry name" value="DUF1858"/>
    <property type="match status" value="1"/>
</dbReference>
<gene>
    <name evidence="2" type="ORF">ENP86_01750</name>
</gene>